<gene>
    <name evidence="1" type="ORF">FHR90_001795</name>
</gene>
<dbReference type="Pfam" id="PF06676">
    <property type="entry name" value="DUF1178"/>
    <property type="match status" value="1"/>
</dbReference>
<proteinExistence type="predicted"/>
<organism evidence="1 2">
    <name type="scientific">Endobacter medicaginis</name>
    <dbReference type="NCBI Taxonomy" id="1181271"/>
    <lineage>
        <taxon>Bacteria</taxon>
        <taxon>Pseudomonadati</taxon>
        <taxon>Pseudomonadota</taxon>
        <taxon>Alphaproteobacteria</taxon>
        <taxon>Acetobacterales</taxon>
        <taxon>Acetobacteraceae</taxon>
        <taxon>Endobacter</taxon>
    </lineage>
</organism>
<evidence type="ECO:0000313" key="2">
    <source>
        <dbReference type="Proteomes" id="UP000557688"/>
    </source>
</evidence>
<reference evidence="1 2" key="1">
    <citation type="submission" date="2020-08" db="EMBL/GenBank/DDBJ databases">
        <title>Genomic Encyclopedia of Type Strains, Phase III (KMG-III): the genomes of soil and plant-associated and newly described type strains.</title>
        <authorList>
            <person name="Whitman W."/>
        </authorList>
    </citation>
    <scope>NUCLEOTIDE SEQUENCE [LARGE SCALE GENOMIC DNA]</scope>
    <source>
        <strain evidence="1 2">CECT 8088</strain>
    </source>
</reference>
<name>A0A839UZZ8_9PROT</name>
<sequence length="156" mass="16856">MIRYSLRCATGHGFEGWFRDSATYEAQARDGQLACPECGTTTVDRALMTPALARRAEMPAPVPVPAAAVPTAVATPMPTRAVMPDGVRAALQRLRAEVERTSEHVGPDFAEQALAMHRGEIEHRSIHGDATEAERERLADEGVEVAVIPWVARADG</sequence>
<dbReference type="InterPro" id="IPR009562">
    <property type="entry name" value="DUF1178"/>
</dbReference>
<evidence type="ECO:0000313" key="1">
    <source>
        <dbReference type="EMBL" id="MBB3173963.1"/>
    </source>
</evidence>
<accession>A0A839UZZ8</accession>
<dbReference type="PIRSF" id="PIRSF032131">
    <property type="entry name" value="UCP032131"/>
    <property type="match status" value="1"/>
</dbReference>
<dbReference type="AlphaFoldDB" id="A0A839UZZ8"/>
<dbReference type="RefSeq" id="WP_183275072.1">
    <property type="nucleotide sequence ID" value="NZ_JACHXV010000005.1"/>
</dbReference>
<protein>
    <recommendedName>
        <fullName evidence="3">DUF1178 family protein</fullName>
    </recommendedName>
</protein>
<comment type="caution">
    <text evidence="1">The sequence shown here is derived from an EMBL/GenBank/DDBJ whole genome shotgun (WGS) entry which is preliminary data.</text>
</comment>
<keyword evidence="2" id="KW-1185">Reference proteome</keyword>
<dbReference type="EMBL" id="JACHXV010000005">
    <property type="protein sequence ID" value="MBB3173963.1"/>
    <property type="molecule type" value="Genomic_DNA"/>
</dbReference>
<dbReference type="Proteomes" id="UP000557688">
    <property type="component" value="Unassembled WGS sequence"/>
</dbReference>
<evidence type="ECO:0008006" key="3">
    <source>
        <dbReference type="Google" id="ProtNLM"/>
    </source>
</evidence>